<dbReference type="RefSeq" id="XP_024719689.1">
    <property type="nucleotide sequence ID" value="XM_024868249.1"/>
</dbReference>
<feature type="region of interest" description="Disordered" evidence="1">
    <location>
        <begin position="132"/>
        <end position="157"/>
    </location>
</feature>
<dbReference type="AlphaFoldDB" id="A0A2T3AYG7"/>
<protein>
    <submittedName>
        <fullName evidence="2">Uncharacterized protein</fullName>
    </submittedName>
</protein>
<evidence type="ECO:0000313" key="3">
    <source>
        <dbReference type="Proteomes" id="UP000241818"/>
    </source>
</evidence>
<evidence type="ECO:0000313" key="2">
    <source>
        <dbReference type="EMBL" id="PSS15090.1"/>
    </source>
</evidence>
<keyword evidence="3" id="KW-1185">Reference proteome</keyword>
<feature type="compositionally biased region" description="Pro residues" evidence="1">
    <location>
        <begin position="144"/>
        <end position="157"/>
    </location>
</feature>
<dbReference type="GeneID" id="36576330"/>
<sequence length="157" mass="17654">MHSSTGRPTERSGTAHRYIYISRYTGSKSKWNCNQSSHRGILDWPKCATPHNITFTISTPSPSSLNPDPRAWGPARQPSHSQELRSMTLSRILTSYISLPEPSRLAGEVTVTLLPSIRRLCESVERKQLSIRGDSVRRRLPPLGRSPPPPPPHITRR</sequence>
<gene>
    <name evidence="2" type="ORF">M430DRAFT_51724</name>
</gene>
<dbReference type="Proteomes" id="UP000241818">
    <property type="component" value="Unassembled WGS sequence"/>
</dbReference>
<reference evidence="2 3" key="1">
    <citation type="journal article" date="2018" name="New Phytol.">
        <title>Comparative genomics and transcriptomics depict ericoid mycorrhizal fungi as versatile saprotrophs and plant mutualists.</title>
        <authorList>
            <person name="Martino E."/>
            <person name="Morin E."/>
            <person name="Grelet G.A."/>
            <person name="Kuo A."/>
            <person name="Kohler A."/>
            <person name="Daghino S."/>
            <person name="Barry K.W."/>
            <person name="Cichocki N."/>
            <person name="Clum A."/>
            <person name="Dockter R.B."/>
            <person name="Hainaut M."/>
            <person name="Kuo R.C."/>
            <person name="LaButti K."/>
            <person name="Lindahl B.D."/>
            <person name="Lindquist E.A."/>
            <person name="Lipzen A."/>
            <person name="Khouja H.R."/>
            <person name="Magnuson J."/>
            <person name="Murat C."/>
            <person name="Ohm R.A."/>
            <person name="Singer S.W."/>
            <person name="Spatafora J.W."/>
            <person name="Wang M."/>
            <person name="Veneault-Fourrey C."/>
            <person name="Henrissat B."/>
            <person name="Grigoriev I.V."/>
            <person name="Martin F.M."/>
            <person name="Perotto S."/>
        </authorList>
    </citation>
    <scope>NUCLEOTIDE SEQUENCE [LARGE SCALE GENOMIC DNA]</scope>
    <source>
        <strain evidence="2 3">ATCC 22711</strain>
    </source>
</reference>
<evidence type="ECO:0000256" key="1">
    <source>
        <dbReference type="SAM" id="MobiDB-lite"/>
    </source>
</evidence>
<proteinExistence type="predicted"/>
<dbReference type="InParanoid" id="A0A2T3AYG7"/>
<organism evidence="2 3">
    <name type="scientific">Amorphotheca resinae ATCC 22711</name>
    <dbReference type="NCBI Taxonomy" id="857342"/>
    <lineage>
        <taxon>Eukaryota</taxon>
        <taxon>Fungi</taxon>
        <taxon>Dikarya</taxon>
        <taxon>Ascomycota</taxon>
        <taxon>Pezizomycotina</taxon>
        <taxon>Leotiomycetes</taxon>
        <taxon>Helotiales</taxon>
        <taxon>Amorphothecaceae</taxon>
        <taxon>Amorphotheca</taxon>
    </lineage>
</organism>
<dbReference type="EMBL" id="KZ679013">
    <property type="protein sequence ID" value="PSS15090.1"/>
    <property type="molecule type" value="Genomic_DNA"/>
</dbReference>
<accession>A0A2T3AYG7</accession>
<name>A0A2T3AYG7_AMORE</name>
<feature type="region of interest" description="Disordered" evidence="1">
    <location>
        <begin position="58"/>
        <end position="83"/>
    </location>
</feature>